<evidence type="ECO:0000313" key="1">
    <source>
        <dbReference type="EMBL" id="KTB35943.1"/>
    </source>
</evidence>
<organism evidence="1 2">
    <name type="scientific">Moniliophthora roreri</name>
    <name type="common">Frosty pod rot fungus</name>
    <name type="synonym">Monilia roreri</name>
    <dbReference type="NCBI Taxonomy" id="221103"/>
    <lineage>
        <taxon>Eukaryota</taxon>
        <taxon>Fungi</taxon>
        <taxon>Dikarya</taxon>
        <taxon>Basidiomycota</taxon>
        <taxon>Agaricomycotina</taxon>
        <taxon>Agaricomycetes</taxon>
        <taxon>Agaricomycetidae</taxon>
        <taxon>Agaricales</taxon>
        <taxon>Marasmiineae</taxon>
        <taxon>Marasmiaceae</taxon>
        <taxon>Moniliophthora</taxon>
    </lineage>
</organism>
<comment type="caution">
    <text evidence="1">The sequence shown here is derived from an EMBL/GenBank/DDBJ whole genome shotgun (WGS) entry which is preliminary data.</text>
</comment>
<reference evidence="1 2" key="1">
    <citation type="submission" date="2015-12" db="EMBL/GenBank/DDBJ databases">
        <title>Draft genome sequence of Moniliophthora roreri, the causal agent of frosty pod rot of cacao.</title>
        <authorList>
            <person name="Aime M.C."/>
            <person name="Diaz-Valderrama J.R."/>
            <person name="Kijpornyongpan T."/>
            <person name="Phillips-Mora W."/>
        </authorList>
    </citation>
    <scope>NUCLEOTIDE SEQUENCE [LARGE SCALE GENOMIC DNA]</scope>
    <source>
        <strain evidence="1 2">MCA 2952</strain>
    </source>
</reference>
<proteinExistence type="predicted"/>
<dbReference type="Proteomes" id="UP000054988">
    <property type="component" value="Unassembled WGS sequence"/>
</dbReference>
<sequence length="590" mass="68329">MSFTNSSHIVITGENTINHVRGNQVNGTINAGIVNFNPGRRVVKRTVNNEFRYVRRGDMITVKELSSEEIKDWEWKRIYGKVTGKHKARRTTCIVEVYPDRQSKFTALMYEGKDAEWLWKKEFKKFSRTRNPLVAQLFGINRSEIPMLIFHDELIPCAHFFNKESIWMHIYIFQLTVNMRCSERNLWMNTASGMLSSGPDGPSTTPVVFFFPVESLVPTTVDMLKDDTCIKFFANFGSSMDGRVLERAYLSYRSTYLGDVVPATAEDHQPKDSDHPDWSSATHPYPRYLWQNPPNHLPMDTIGELQFDTVYSPSTEAVARWPRGAGPLWRWWESNRMGLVEETVLDDGLTRFELVGEEVHLETLSHSCKFEKGWLAQSSRVFDAIEVAEGKEDFFSVQPPHLEIRSSRRRTASRTLHNEHSSKEIPPTLIYLFLHPLPMSVTEFVWWMDGHFYFWSFDKTGQSRMSREECERWGLPVLTVSALFEVKKCNLLELHSWSTHIYTTLRDWQKARGFDPTTSDWARDMGLPEVEILSDLGRFKEVREEEKKASSSWWESICAQKAFGKIKVKEKKASSLLEAFVRLGINAFGI</sequence>
<name>A0A0W0FHX7_MONRR</name>
<evidence type="ECO:0000313" key="2">
    <source>
        <dbReference type="Proteomes" id="UP000054988"/>
    </source>
</evidence>
<dbReference type="AlphaFoldDB" id="A0A0W0FHX7"/>
<dbReference type="EMBL" id="LATX01001951">
    <property type="protein sequence ID" value="KTB35943.1"/>
    <property type="molecule type" value="Genomic_DNA"/>
</dbReference>
<gene>
    <name evidence="1" type="ORF">WG66_11476</name>
</gene>
<accession>A0A0W0FHX7</accession>
<protein>
    <submittedName>
        <fullName evidence="1">Uncharacterized protein</fullName>
    </submittedName>
</protein>